<keyword evidence="5" id="KW-0285">Flavoprotein</keyword>
<proteinExistence type="inferred from homology"/>
<keyword evidence="13" id="KW-1185">Reference proteome</keyword>
<dbReference type="PANTHER" id="PTHR42802:SF1">
    <property type="entry name" value="L-ORNITHINE N(5)-MONOOXYGENASE"/>
    <property type="match status" value="1"/>
</dbReference>
<evidence type="ECO:0000256" key="11">
    <source>
        <dbReference type="SAM" id="MobiDB-lite"/>
    </source>
</evidence>
<dbReference type="SUPFAM" id="SSF51905">
    <property type="entry name" value="FAD/NAD(P)-binding domain"/>
    <property type="match status" value="1"/>
</dbReference>
<dbReference type="InterPro" id="IPR036188">
    <property type="entry name" value="FAD/NAD-bd_sf"/>
</dbReference>
<evidence type="ECO:0000256" key="6">
    <source>
        <dbReference type="ARBA" id="ARBA00022827"/>
    </source>
</evidence>
<comment type="cofactor">
    <cofactor evidence="1">
        <name>FAD</name>
        <dbReference type="ChEBI" id="CHEBI:57692"/>
    </cofactor>
</comment>
<evidence type="ECO:0000256" key="5">
    <source>
        <dbReference type="ARBA" id="ARBA00022630"/>
    </source>
</evidence>
<organism evidence="12 13">
    <name type="scientific">Lecanosticta acicola</name>
    <dbReference type="NCBI Taxonomy" id="111012"/>
    <lineage>
        <taxon>Eukaryota</taxon>
        <taxon>Fungi</taxon>
        <taxon>Dikarya</taxon>
        <taxon>Ascomycota</taxon>
        <taxon>Pezizomycotina</taxon>
        <taxon>Dothideomycetes</taxon>
        <taxon>Dothideomycetidae</taxon>
        <taxon>Mycosphaerellales</taxon>
        <taxon>Mycosphaerellaceae</taxon>
        <taxon>Lecanosticta</taxon>
    </lineage>
</organism>
<feature type="compositionally biased region" description="Low complexity" evidence="11">
    <location>
        <begin position="1"/>
        <end position="19"/>
    </location>
</feature>
<keyword evidence="6" id="KW-0274">FAD</keyword>
<comment type="catalytic activity">
    <reaction evidence="10">
        <text>L-ornithine + NADH + O2 = N(5)-hydroxy-L-ornithine + NAD(+) + H2O</text>
        <dbReference type="Rhea" id="RHEA:41512"/>
        <dbReference type="ChEBI" id="CHEBI:15377"/>
        <dbReference type="ChEBI" id="CHEBI:15379"/>
        <dbReference type="ChEBI" id="CHEBI:46911"/>
        <dbReference type="ChEBI" id="CHEBI:57540"/>
        <dbReference type="ChEBI" id="CHEBI:57945"/>
        <dbReference type="ChEBI" id="CHEBI:78275"/>
        <dbReference type="EC" id="1.14.13.196"/>
    </reaction>
</comment>
<comment type="pathway">
    <text evidence="2">Siderophore biosynthesis.</text>
</comment>
<evidence type="ECO:0000313" key="12">
    <source>
        <dbReference type="EMBL" id="CAK3922224.1"/>
    </source>
</evidence>
<gene>
    <name evidence="12" type="ORF">LECACI_7A002794</name>
</gene>
<dbReference type="Gene3D" id="3.50.50.60">
    <property type="entry name" value="FAD/NAD(P)-binding domain"/>
    <property type="match status" value="1"/>
</dbReference>
<dbReference type="GO" id="GO:0006879">
    <property type="term" value="P:intracellular iron ion homeostasis"/>
    <property type="evidence" value="ECO:0007669"/>
    <property type="project" value="TreeGrafter"/>
</dbReference>
<dbReference type="PANTHER" id="PTHR42802">
    <property type="entry name" value="MONOOXYGENASE"/>
    <property type="match status" value="1"/>
</dbReference>
<comment type="similarity">
    <text evidence="3">Belongs to the lysine N(6)-hydroxylase/L-ornithine N(5)-oxygenase family.</text>
</comment>
<evidence type="ECO:0000256" key="10">
    <source>
        <dbReference type="ARBA" id="ARBA00049248"/>
    </source>
</evidence>
<accession>A0AAI9E788</accession>
<name>A0AAI9E788_9PEZI</name>
<evidence type="ECO:0000256" key="7">
    <source>
        <dbReference type="ARBA" id="ARBA00022857"/>
    </source>
</evidence>
<evidence type="ECO:0000256" key="4">
    <source>
        <dbReference type="ARBA" id="ARBA00012881"/>
    </source>
</evidence>
<dbReference type="EC" id="1.14.13.196" evidence="4"/>
<protein>
    <recommendedName>
        <fullName evidence="4">L-ornithine N(5)-monooxygenase [NAD(P)H]</fullName>
        <ecNumber evidence="4">1.14.13.196</ecNumber>
    </recommendedName>
</protein>
<keyword evidence="8" id="KW-0560">Oxidoreductase</keyword>
<feature type="region of interest" description="Disordered" evidence="11">
    <location>
        <begin position="1"/>
        <end position="35"/>
    </location>
</feature>
<dbReference type="AlphaFoldDB" id="A0AAI9E788"/>
<evidence type="ECO:0000256" key="8">
    <source>
        <dbReference type="ARBA" id="ARBA00023002"/>
    </source>
</evidence>
<dbReference type="GO" id="GO:0016491">
    <property type="term" value="F:oxidoreductase activity"/>
    <property type="evidence" value="ECO:0007669"/>
    <property type="project" value="UniProtKB-KW"/>
</dbReference>
<dbReference type="Pfam" id="PF13434">
    <property type="entry name" value="Lys_Orn_oxgnase"/>
    <property type="match status" value="1"/>
</dbReference>
<keyword evidence="7" id="KW-0521">NADP</keyword>
<dbReference type="Proteomes" id="UP001296104">
    <property type="component" value="Unassembled WGS sequence"/>
</dbReference>
<evidence type="ECO:0000256" key="1">
    <source>
        <dbReference type="ARBA" id="ARBA00001974"/>
    </source>
</evidence>
<sequence length="516" mass="57518">MSPHAVSAPSSSAPSVASPYETSLSSMDDDIPSLVGDSRGSSNLHRFGDDEVQDLVAVGFGPASLAIAVALHDSLEDPSLRRSRAPKVRFLEKQPKFAWHAGMLLPGAKMQITFLKDMATLRNPQSEFTFLNYLHAKDRLVAFSNLNTFLPQRAEYEDYMRWCAEHFSDVVDYSQNVQKVERGRINPQTGEVEYFNVTSVNYETGKQFTLKAKHVVISAGGRPHIPESLPEHHPRIIHSSQYLTHVHKIFPEGSQPKTVAVIGAGQSAAECWHDIPSRFPGAQSLLLIRRAALRPSDDSPFVNEVFNPERVDDTFSQEPSLRQDALAADKATNYGVVRLEFLERIYDEMYGYQLQYSREQDWPHQILKYRSVTGMRDVNVDGKPAVELQIQNNSGMYCASEDSGQETLTADLVVVATGYLRNSHEEMLCSLQDLMPGETAHGKKWTVGRDYAVEFSPGTVSPEAGIWLQGCNEKTHGLSDTLLSILAVRGGEMVESIFGYPEESQQKDAIRGLELR</sequence>
<evidence type="ECO:0000256" key="9">
    <source>
        <dbReference type="ARBA" id="ARBA00047598"/>
    </source>
</evidence>
<evidence type="ECO:0000256" key="2">
    <source>
        <dbReference type="ARBA" id="ARBA00004924"/>
    </source>
</evidence>
<comment type="caution">
    <text evidence="12">The sequence shown here is derived from an EMBL/GenBank/DDBJ whole genome shotgun (WGS) entry which is preliminary data.</text>
</comment>
<dbReference type="InterPro" id="IPR025700">
    <property type="entry name" value="Lys/Orn_oxygenase"/>
</dbReference>
<comment type="catalytic activity">
    <reaction evidence="9">
        <text>L-ornithine + NADPH + O2 = N(5)-hydroxy-L-ornithine + NADP(+) + H2O</text>
        <dbReference type="Rhea" id="RHEA:41508"/>
        <dbReference type="ChEBI" id="CHEBI:15377"/>
        <dbReference type="ChEBI" id="CHEBI:15379"/>
        <dbReference type="ChEBI" id="CHEBI:46911"/>
        <dbReference type="ChEBI" id="CHEBI:57783"/>
        <dbReference type="ChEBI" id="CHEBI:58349"/>
        <dbReference type="ChEBI" id="CHEBI:78275"/>
        <dbReference type="EC" id="1.14.13.196"/>
    </reaction>
</comment>
<evidence type="ECO:0000313" key="13">
    <source>
        <dbReference type="Proteomes" id="UP001296104"/>
    </source>
</evidence>
<reference evidence="12" key="1">
    <citation type="submission" date="2023-11" db="EMBL/GenBank/DDBJ databases">
        <authorList>
            <person name="Alioto T."/>
            <person name="Alioto T."/>
            <person name="Gomez Garrido J."/>
        </authorList>
    </citation>
    <scope>NUCLEOTIDE SEQUENCE</scope>
</reference>
<evidence type="ECO:0000256" key="3">
    <source>
        <dbReference type="ARBA" id="ARBA00007588"/>
    </source>
</evidence>
<dbReference type="EMBL" id="CAVMBE010000012">
    <property type="protein sequence ID" value="CAK3922224.1"/>
    <property type="molecule type" value="Genomic_DNA"/>
</dbReference>